<dbReference type="Proteomes" id="UP000186817">
    <property type="component" value="Unassembled WGS sequence"/>
</dbReference>
<dbReference type="OrthoDB" id="408172at2759"/>
<dbReference type="AlphaFoldDB" id="A0A1Q9DRD4"/>
<reference evidence="1 2" key="1">
    <citation type="submission" date="2016-02" db="EMBL/GenBank/DDBJ databases">
        <title>Genome analysis of coral dinoflagellate symbionts highlights evolutionary adaptations to a symbiotic lifestyle.</title>
        <authorList>
            <person name="Aranda M."/>
            <person name="Li Y."/>
            <person name="Liew Y.J."/>
            <person name="Baumgarten S."/>
            <person name="Simakov O."/>
            <person name="Wilson M."/>
            <person name="Piel J."/>
            <person name="Ashoor H."/>
            <person name="Bougouffa S."/>
            <person name="Bajic V.B."/>
            <person name="Ryu T."/>
            <person name="Ravasi T."/>
            <person name="Bayer T."/>
            <person name="Micklem G."/>
            <person name="Kim H."/>
            <person name="Bhak J."/>
            <person name="Lajeunesse T.C."/>
            <person name="Voolstra C.R."/>
        </authorList>
    </citation>
    <scope>NUCLEOTIDE SEQUENCE [LARGE SCALE GENOMIC DNA]</scope>
    <source>
        <strain evidence="1 2">CCMP2467</strain>
    </source>
</reference>
<protein>
    <submittedName>
        <fullName evidence="1">Uncharacterized protein</fullName>
    </submittedName>
</protein>
<organism evidence="1 2">
    <name type="scientific">Symbiodinium microadriaticum</name>
    <name type="common">Dinoflagellate</name>
    <name type="synonym">Zooxanthella microadriatica</name>
    <dbReference type="NCBI Taxonomy" id="2951"/>
    <lineage>
        <taxon>Eukaryota</taxon>
        <taxon>Sar</taxon>
        <taxon>Alveolata</taxon>
        <taxon>Dinophyceae</taxon>
        <taxon>Suessiales</taxon>
        <taxon>Symbiodiniaceae</taxon>
        <taxon>Symbiodinium</taxon>
    </lineage>
</organism>
<keyword evidence="2" id="KW-1185">Reference proteome</keyword>
<evidence type="ECO:0000313" key="1">
    <source>
        <dbReference type="EMBL" id="OLP97733.1"/>
    </source>
</evidence>
<dbReference type="EMBL" id="LSRX01000423">
    <property type="protein sequence ID" value="OLP97733.1"/>
    <property type="molecule type" value="Genomic_DNA"/>
</dbReference>
<comment type="caution">
    <text evidence="1">The sequence shown here is derived from an EMBL/GenBank/DDBJ whole genome shotgun (WGS) entry which is preliminary data.</text>
</comment>
<name>A0A1Q9DRD4_SYMMI</name>
<accession>A0A1Q9DRD4</accession>
<sequence>MDAETDRQPGFSSQEDMSFWEENLLKPLVGTDLFLSACEVVKPGIMYYSDFSGYDAPRESLRVLCQYLQVHSDVLEQDVSVQCVRSCDCGRIQQDLLKQLSTLLDHGESCVFGNLDHRLPDWVAEWITTVAPTLNTEAAAAGKMNSDIHDFLLQHRGAVLDADSRSFCAVHKKACPVYPGCAFSRLDNTSSLASSEDAPTAWWEKPSRFQQKPLTVSAAGLCCTDYSKLGKQKREAGPSERWHHIWHIDRVRAAELHAEDFFFTECAHAYPADKQAAGLEDLYHVVHIKTSPHHLGFPVRRPRTFTAGISKESFVWIGPETDEELQEMWSNLFDRDCFLTGDVYFCASDEQVSAWVSERAAKRKKKLPMNWQRQTVEQLLPMVLPVGAVSRKRKYDDVFETGKALNGSFLCDLDHNPGYGPTAGPLFPPMDTHPSIYSYVHRRLALPLECFSAQGLDVFPALAGARGLTPLLPVLESLSDIDARFLAGGQSLANCQGE</sequence>
<dbReference type="Gene3D" id="3.40.50.150">
    <property type="entry name" value="Vaccinia Virus protein VP39"/>
    <property type="match status" value="1"/>
</dbReference>
<proteinExistence type="predicted"/>
<evidence type="ECO:0000313" key="2">
    <source>
        <dbReference type="Proteomes" id="UP000186817"/>
    </source>
</evidence>
<gene>
    <name evidence="1" type="ORF">AK812_SmicGene19891</name>
</gene>
<dbReference type="InterPro" id="IPR029063">
    <property type="entry name" value="SAM-dependent_MTases_sf"/>
</dbReference>
<dbReference type="SUPFAM" id="SSF53335">
    <property type="entry name" value="S-adenosyl-L-methionine-dependent methyltransferases"/>
    <property type="match status" value="1"/>
</dbReference>